<proteinExistence type="predicted"/>
<organism evidence="2">
    <name type="scientific">marine sediment metagenome</name>
    <dbReference type="NCBI Taxonomy" id="412755"/>
    <lineage>
        <taxon>unclassified sequences</taxon>
        <taxon>metagenomes</taxon>
        <taxon>ecological metagenomes</taxon>
    </lineage>
</organism>
<dbReference type="AlphaFoldDB" id="X0YIR6"/>
<keyword evidence="1" id="KW-1133">Transmembrane helix</keyword>
<keyword evidence="1" id="KW-0812">Transmembrane</keyword>
<feature type="transmembrane region" description="Helical" evidence="1">
    <location>
        <begin position="12"/>
        <end position="31"/>
    </location>
</feature>
<evidence type="ECO:0008006" key="3">
    <source>
        <dbReference type="Google" id="ProtNLM"/>
    </source>
</evidence>
<sequence>MNDKQRTWLADKLANTANIIIAGFIIGQLISDKPFNVLLFIVGIIIYLGLYAYGFFLLKGGDKENDN</sequence>
<gene>
    <name evidence="2" type="ORF">S01H1_69027</name>
</gene>
<protein>
    <recommendedName>
        <fullName evidence="3">Major facilitator superfamily (MFS) profile domain-containing protein</fullName>
    </recommendedName>
</protein>
<reference evidence="2" key="1">
    <citation type="journal article" date="2014" name="Front. Microbiol.">
        <title>High frequency of phylogenetically diverse reductive dehalogenase-homologous genes in deep subseafloor sedimentary metagenomes.</title>
        <authorList>
            <person name="Kawai M."/>
            <person name="Futagami T."/>
            <person name="Toyoda A."/>
            <person name="Takaki Y."/>
            <person name="Nishi S."/>
            <person name="Hori S."/>
            <person name="Arai W."/>
            <person name="Tsubouchi T."/>
            <person name="Morono Y."/>
            <person name="Uchiyama I."/>
            <person name="Ito T."/>
            <person name="Fujiyama A."/>
            <person name="Inagaki F."/>
            <person name="Takami H."/>
        </authorList>
    </citation>
    <scope>NUCLEOTIDE SEQUENCE</scope>
    <source>
        <strain evidence="2">Expedition CK06-06</strain>
    </source>
</reference>
<comment type="caution">
    <text evidence="2">The sequence shown here is derived from an EMBL/GenBank/DDBJ whole genome shotgun (WGS) entry which is preliminary data.</text>
</comment>
<evidence type="ECO:0000313" key="2">
    <source>
        <dbReference type="EMBL" id="GAG36721.1"/>
    </source>
</evidence>
<accession>X0YIR6</accession>
<evidence type="ECO:0000256" key="1">
    <source>
        <dbReference type="SAM" id="Phobius"/>
    </source>
</evidence>
<name>X0YIR6_9ZZZZ</name>
<dbReference type="EMBL" id="BARS01045802">
    <property type="protein sequence ID" value="GAG36721.1"/>
    <property type="molecule type" value="Genomic_DNA"/>
</dbReference>
<keyword evidence="1" id="KW-0472">Membrane</keyword>
<feature type="transmembrane region" description="Helical" evidence="1">
    <location>
        <begin position="37"/>
        <end position="58"/>
    </location>
</feature>